<reference evidence="1" key="1">
    <citation type="submission" date="2023-03" db="EMBL/GenBank/DDBJ databases">
        <title>Mesosutterella sp. nov. isolated from porcine feces.</title>
        <authorList>
            <person name="Yu S."/>
        </authorList>
    </citation>
    <scope>NUCLEOTIDE SEQUENCE</scope>
    <source>
        <strain evidence="1">AGMB02718</strain>
    </source>
</reference>
<dbReference type="Pfam" id="PF09485">
    <property type="entry name" value="CRISPR_Cse2"/>
    <property type="match status" value="1"/>
</dbReference>
<dbReference type="Proteomes" id="UP001165481">
    <property type="component" value="Unassembled WGS sequence"/>
</dbReference>
<protein>
    <submittedName>
        <fullName evidence="1">Type I-E CRISPR-associated protein Cse2/CasB</fullName>
    </submittedName>
</protein>
<sequence>MEGKKSLQQQCEDTVKYLIKRISDKGIAADLRQADNPVTSYKAWPTLIRGGIDIRRPDRDAYFVIAAALARGKVQEDGTQNLGEALRASFDKDSENQGEPRLRRLLSCDTVDEACQIVRPIIHLIQSREKASLSYSRLLWDLKLFQSDAYRDRVKEIWAYSFYGEDTRKKEETKSNGS</sequence>
<evidence type="ECO:0000313" key="2">
    <source>
        <dbReference type="Proteomes" id="UP001165481"/>
    </source>
</evidence>
<dbReference type="Gene3D" id="1.10.520.40">
    <property type="entry name" value="CRISPR-associated protein Cse2"/>
    <property type="match status" value="1"/>
</dbReference>
<dbReference type="CDD" id="cd09731">
    <property type="entry name" value="Cse2_I-E"/>
    <property type="match status" value="1"/>
</dbReference>
<name>A0ABT7ILW9_9BURK</name>
<proteinExistence type="predicted"/>
<keyword evidence="2" id="KW-1185">Reference proteome</keyword>
<dbReference type="InterPro" id="IPR013382">
    <property type="entry name" value="CRISPR-assoc_prot_Cse2"/>
</dbReference>
<dbReference type="RefSeq" id="WP_243377734.1">
    <property type="nucleotide sequence ID" value="NZ_JAKZJU020000001.1"/>
</dbReference>
<comment type="caution">
    <text evidence="1">The sequence shown here is derived from an EMBL/GenBank/DDBJ whole genome shotgun (WGS) entry which is preliminary data.</text>
</comment>
<gene>
    <name evidence="1" type="primary">casB</name>
    <name evidence="1" type="ORF">MUN46_003405</name>
</gene>
<dbReference type="InterPro" id="IPR038287">
    <property type="entry name" value="Cse2_sf"/>
</dbReference>
<accession>A0ABT7ILW9</accession>
<dbReference type="EMBL" id="JAKZJU020000001">
    <property type="protein sequence ID" value="MDL2058995.1"/>
    <property type="molecule type" value="Genomic_DNA"/>
</dbReference>
<dbReference type="NCBIfam" id="TIGR02548">
    <property type="entry name" value="casB_cse2"/>
    <property type="match status" value="1"/>
</dbReference>
<organism evidence="1 2">
    <name type="scientific">Mesosutterella faecium</name>
    <dbReference type="NCBI Taxonomy" id="2925194"/>
    <lineage>
        <taxon>Bacteria</taxon>
        <taxon>Pseudomonadati</taxon>
        <taxon>Pseudomonadota</taxon>
        <taxon>Betaproteobacteria</taxon>
        <taxon>Burkholderiales</taxon>
        <taxon>Sutterellaceae</taxon>
        <taxon>Mesosutterella</taxon>
    </lineage>
</organism>
<evidence type="ECO:0000313" key="1">
    <source>
        <dbReference type="EMBL" id="MDL2058995.1"/>
    </source>
</evidence>